<proteinExistence type="predicted"/>
<comment type="caution">
    <text evidence="2">The sequence shown here is derived from an EMBL/GenBank/DDBJ whole genome shotgun (WGS) entry which is preliminary data.</text>
</comment>
<dbReference type="InterPro" id="IPR014243">
    <property type="entry name" value="RsfA-like"/>
</dbReference>
<dbReference type="Proteomes" id="UP001291930">
    <property type="component" value="Unassembled WGS sequence"/>
</dbReference>
<evidence type="ECO:0000313" key="2">
    <source>
        <dbReference type="EMBL" id="MDZ5607630.1"/>
    </source>
</evidence>
<feature type="coiled-coil region" evidence="1">
    <location>
        <begin position="57"/>
        <end position="87"/>
    </location>
</feature>
<sequence>MKTRQDAWTGEDDLLLAETVLRHIRQGSTQLKAFDEVGDKLNRTSAACGFRWNAEVRQNYEDAVQLAKKQRKALKRSEANVEKKQLLQPKQKKKIIIDAEFSEELAANKHSLTMQDVISFLQNLGNNNPHLEKIQIENEDLHTKLASFQKTNDELEVKLAALTKKQQAIEEDYAMLVRIMDRARKLVLVDEQEDQIAPIFKTDQNGNLDIIYTAEN</sequence>
<keyword evidence="3" id="KW-1185">Reference proteome</keyword>
<protein>
    <submittedName>
        <fullName evidence="2">RsfA family transcriptional regulator</fullName>
    </submittedName>
</protein>
<dbReference type="NCBIfam" id="TIGR02894">
    <property type="entry name" value="DNA_bind_RsfA"/>
    <property type="match status" value="1"/>
</dbReference>
<dbReference type="PANTHER" id="PTHR41302">
    <property type="entry name" value="PRESPORE-SPECIFIC TRANSCRIPTIONAL REGULATOR RSFA-RELATED"/>
    <property type="match status" value="1"/>
</dbReference>
<accession>A0ABU5JW33</accession>
<evidence type="ECO:0000313" key="3">
    <source>
        <dbReference type="Proteomes" id="UP001291930"/>
    </source>
</evidence>
<evidence type="ECO:0000256" key="1">
    <source>
        <dbReference type="SAM" id="Coils"/>
    </source>
</evidence>
<keyword evidence="1" id="KW-0175">Coiled coil</keyword>
<gene>
    <name evidence="2" type="ORF">U2I54_11120</name>
</gene>
<dbReference type="EMBL" id="JAXOVW010000019">
    <property type="protein sequence ID" value="MDZ5607630.1"/>
    <property type="molecule type" value="Genomic_DNA"/>
</dbReference>
<dbReference type="PANTHER" id="PTHR41302:SF1">
    <property type="entry name" value="PRESPORE-SPECIFIC TRANSCRIPTIONAL REGULATOR RSFA"/>
    <property type="match status" value="1"/>
</dbReference>
<feature type="coiled-coil region" evidence="1">
    <location>
        <begin position="131"/>
        <end position="172"/>
    </location>
</feature>
<reference evidence="3" key="1">
    <citation type="submission" date="2023-11" db="EMBL/GenBank/DDBJ databases">
        <title>Genome Sequence of Bacillus pseudomycoides stain BUPM19.</title>
        <authorList>
            <person name="Farhat A."/>
        </authorList>
    </citation>
    <scope>NUCLEOTIDE SEQUENCE [LARGE SCALE GENOMIC DNA]</scope>
    <source>
        <strain evidence="3">BUPM19</strain>
    </source>
</reference>
<organism evidence="2 3">
    <name type="scientific">Bacillus bingmayongensis</name>
    <dbReference type="NCBI Taxonomy" id="1150157"/>
    <lineage>
        <taxon>Bacteria</taxon>
        <taxon>Bacillati</taxon>
        <taxon>Bacillota</taxon>
        <taxon>Bacilli</taxon>
        <taxon>Bacillales</taxon>
        <taxon>Bacillaceae</taxon>
        <taxon>Bacillus</taxon>
    </lineage>
</organism>
<name>A0ABU5JW33_9BACI</name>
<dbReference type="RefSeq" id="WP_374217691.1">
    <property type="nucleotide sequence ID" value="NZ_JAXOVW010000019.1"/>
</dbReference>